<evidence type="ECO:0000256" key="3">
    <source>
        <dbReference type="ARBA" id="ARBA00022448"/>
    </source>
</evidence>
<dbReference type="InterPro" id="IPR006043">
    <property type="entry name" value="NCS2"/>
</dbReference>
<feature type="transmembrane region" description="Helical" evidence="9">
    <location>
        <begin position="367"/>
        <end position="390"/>
    </location>
</feature>
<evidence type="ECO:0000256" key="2">
    <source>
        <dbReference type="ARBA" id="ARBA00005697"/>
    </source>
</evidence>
<keyword evidence="11" id="KW-1185">Reference proteome</keyword>
<keyword evidence="3 8" id="KW-0813">Transport</keyword>
<dbReference type="GO" id="GO:0005345">
    <property type="term" value="F:purine nucleobase transmembrane transporter activity"/>
    <property type="evidence" value="ECO:0007669"/>
    <property type="project" value="TreeGrafter"/>
</dbReference>
<dbReference type="InterPro" id="IPR026033">
    <property type="entry name" value="Azg-like_bact_archaea"/>
</dbReference>
<evidence type="ECO:0000256" key="7">
    <source>
        <dbReference type="ARBA" id="ARBA00023136"/>
    </source>
</evidence>
<comment type="subcellular location">
    <subcellularLocation>
        <location evidence="1 8">Cell membrane</location>
        <topology evidence="1 8">Multi-pass membrane protein</topology>
    </subcellularLocation>
</comment>
<feature type="transmembrane region" description="Helical" evidence="9">
    <location>
        <begin position="84"/>
        <end position="107"/>
    </location>
</feature>
<keyword evidence="6 8" id="KW-1133">Transmembrane helix</keyword>
<dbReference type="PANTHER" id="PTHR43337:SF1">
    <property type="entry name" value="XANTHINE_URACIL PERMEASE C887.17-RELATED"/>
    <property type="match status" value="1"/>
</dbReference>
<dbReference type="RefSeq" id="WP_106064092.1">
    <property type="nucleotide sequence ID" value="NZ_PVXO01000052.1"/>
</dbReference>
<dbReference type="Pfam" id="PF00860">
    <property type="entry name" value="Xan_ur_permease"/>
    <property type="match status" value="1"/>
</dbReference>
<evidence type="ECO:0000256" key="8">
    <source>
        <dbReference type="PIRNR" id="PIRNR005353"/>
    </source>
</evidence>
<protein>
    <submittedName>
        <fullName evidence="10">Guanine/hypoxanthine permease PbuG</fullName>
    </submittedName>
</protein>
<feature type="transmembrane region" description="Helical" evidence="9">
    <location>
        <begin position="139"/>
        <end position="157"/>
    </location>
</feature>
<keyword evidence="7 8" id="KW-0472">Membrane</keyword>
<evidence type="ECO:0000313" key="10">
    <source>
        <dbReference type="EMBL" id="PRR78095.1"/>
    </source>
</evidence>
<reference evidence="10 11" key="1">
    <citation type="submission" date="2018-03" db="EMBL/GenBank/DDBJ databases">
        <title>Genome sequence of Clostridium liquoris DSM 100320.</title>
        <authorList>
            <person name="Poehlein A."/>
            <person name="Daniel R."/>
        </authorList>
    </citation>
    <scope>NUCLEOTIDE SEQUENCE [LARGE SCALE GENOMIC DNA]</scope>
    <source>
        <strain evidence="10 11">DSM 100320</strain>
    </source>
</reference>
<feature type="transmembrane region" description="Helical" evidence="9">
    <location>
        <begin position="169"/>
        <end position="188"/>
    </location>
</feature>
<gene>
    <name evidence="10" type="primary">pbuG</name>
    <name evidence="10" type="ORF">CLLI_20150</name>
</gene>
<name>A0A2T0B2I9_9CLOT</name>
<feature type="transmembrane region" description="Helical" evidence="9">
    <location>
        <begin position="208"/>
        <end position="225"/>
    </location>
</feature>
<evidence type="ECO:0000256" key="9">
    <source>
        <dbReference type="SAM" id="Phobius"/>
    </source>
</evidence>
<evidence type="ECO:0000256" key="5">
    <source>
        <dbReference type="ARBA" id="ARBA00022692"/>
    </source>
</evidence>
<dbReference type="OrthoDB" id="9808458at2"/>
<evidence type="ECO:0000256" key="1">
    <source>
        <dbReference type="ARBA" id="ARBA00004651"/>
    </source>
</evidence>
<keyword evidence="5 8" id="KW-0812">Transmembrane</keyword>
<feature type="transmembrane region" description="Helical" evidence="9">
    <location>
        <begin position="36"/>
        <end position="57"/>
    </location>
</feature>
<feature type="transmembrane region" description="Helical" evidence="9">
    <location>
        <begin position="464"/>
        <end position="480"/>
    </location>
</feature>
<proteinExistence type="inferred from homology"/>
<sequence length="482" mass="50400">MDQLKQKNVNGNNGKASFLNSFFKLSENNTTVKTEIIAGITTFITMAYIIFVNPGVLMQAGMNEQGLLGDAAVKAGINALNDSVVAAVFAATCISAAIGTFIMGFYANVPFAQAPGMGLNAFFTFSVCLTLGYTWQQALAAVFISGILFIIITLTSLREKIVDAIPQNLKLAISGGIGLFIALIGFKSGSIIVANPATLVGFGNFTDPHTILTLIGITITAILMSRNIKGSILIGILLTTLAGIPLGITKLVPLHNLVSAPPSIAPTFLKLDLKGLLNIGNSGIAGAILNVLMVVISFSLVDMFDTIGTLVGTAQKANMLDENGRMKNMNKALMADAVATASGALLGTSTVTTYVESTAGISQGGRTGLTSVVTGILFLLAMFFTGLVGIVPAEATAPALIIVGVLMMGAVTKINFDDFTEALPAFFTIAIMPFSYSIANGIASGLIFYPIVKLVTGRGKEVHPIVYVLAILFIIRFAILPK</sequence>
<dbReference type="AlphaFoldDB" id="A0A2T0B2I9"/>
<dbReference type="PIRSF" id="PIRSF005353">
    <property type="entry name" value="PbuG"/>
    <property type="match status" value="1"/>
</dbReference>
<feature type="transmembrane region" description="Helical" evidence="9">
    <location>
        <begin position="422"/>
        <end position="452"/>
    </location>
</feature>
<comment type="caution">
    <text evidence="10">The sequence shown here is derived from an EMBL/GenBank/DDBJ whole genome shotgun (WGS) entry which is preliminary data.</text>
</comment>
<evidence type="ECO:0000256" key="4">
    <source>
        <dbReference type="ARBA" id="ARBA00022475"/>
    </source>
</evidence>
<comment type="similarity">
    <text evidence="2 8">Belongs to the nucleobase:cation symporter-2 (NCS2) (TC 2.A.40) family. Azg-like subfamily.</text>
</comment>
<dbReference type="Proteomes" id="UP000239706">
    <property type="component" value="Unassembled WGS sequence"/>
</dbReference>
<feature type="transmembrane region" description="Helical" evidence="9">
    <location>
        <begin position="397"/>
        <end position="416"/>
    </location>
</feature>
<dbReference type="InterPro" id="IPR045018">
    <property type="entry name" value="Azg-like"/>
</dbReference>
<feature type="transmembrane region" description="Helical" evidence="9">
    <location>
        <begin position="332"/>
        <end position="355"/>
    </location>
</feature>
<feature type="transmembrane region" description="Helical" evidence="9">
    <location>
        <begin position="284"/>
        <end position="311"/>
    </location>
</feature>
<evidence type="ECO:0000313" key="11">
    <source>
        <dbReference type="Proteomes" id="UP000239706"/>
    </source>
</evidence>
<accession>A0A2T0B2I9</accession>
<organism evidence="10 11">
    <name type="scientific">Clostridium liquoris</name>
    <dbReference type="NCBI Taxonomy" id="1289519"/>
    <lineage>
        <taxon>Bacteria</taxon>
        <taxon>Bacillati</taxon>
        <taxon>Bacillota</taxon>
        <taxon>Clostridia</taxon>
        <taxon>Eubacteriales</taxon>
        <taxon>Clostridiaceae</taxon>
        <taxon>Clostridium</taxon>
    </lineage>
</organism>
<dbReference type="EMBL" id="PVXO01000052">
    <property type="protein sequence ID" value="PRR78095.1"/>
    <property type="molecule type" value="Genomic_DNA"/>
</dbReference>
<keyword evidence="4 8" id="KW-1003">Cell membrane</keyword>
<feature type="transmembrane region" description="Helical" evidence="9">
    <location>
        <begin position="114"/>
        <end position="133"/>
    </location>
</feature>
<dbReference type="PANTHER" id="PTHR43337">
    <property type="entry name" value="XANTHINE/URACIL PERMEASE C887.17-RELATED"/>
    <property type="match status" value="1"/>
</dbReference>
<feature type="transmembrane region" description="Helical" evidence="9">
    <location>
        <begin position="232"/>
        <end position="252"/>
    </location>
</feature>
<evidence type="ECO:0000256" key="6">
    <source>
        <dbReference type="ARBA" id="ARBA00022989"/>
    </source>
</evidence>
<dbReference type="GO" id="GO:0005886">
    <property type="term" value="C:plasma membrane"/>
    <property type="evidence" value="ECO:0007669"/>
    <property type="project" value="UniProtKB-SubCell"/>
</dbReference>